<gene>
    <name evidence="8" type="ORF">KGA66_10855</name>
</gene>
<dbReference type="SUPFAM" id="SSF103473">
    <property type="entry name" value="MFS general substrate transporter"/>
    <property type="match status" value="1"/>
</dbReference>
<dbReference type="InterPro" id="IPR005829">
    <property type="entry name" value="Sugar_transporter_CS"/>
</dbReference>
<dbReference type="Pfam" id="PF07690">
    <property type="entry name" value="MFS_1"/>
    <property type="match status" value="1"/>
</dbReference>
<dbReference type="RefSeq" id="WP_211467349.1">
    <property type="nucleotide sequence ID" value="NZ_JAGSXH010000029.1"/>
</dbReference>
<feature type="transmembrane region" description="Helical" evidence="6">
    <location>
        <begin position="95"/>
        <end position="114"/>
    </location>
</feature>
<dbReference type="AlphaFoldDB" id="A0A8J8BBW6"/>
<dbReference type="GO" id="GO:0005886">
    <property type="term" value="C:plasma membrane"/>
    <property type="evidence" value="ECO:0007669"/>
    <property type="project" value="UniProtKB-SubCell"/>
</dbReference>
<dbReference type="PROSITE" id="PS50850">
    <property type="entry name" value="MFS"/>
    <property type="match status" value="1"/>
</dbReference>
<dbReference type="InterPro" id="IPR020846">
    <property type="entry name" value="MFS_dom"/>
</dbReference>
<evidence type="ECO:0000256" key="6">
    <source>
        <dbReference type="SAM" id="Phobius"/>
    </source>
</evidence>
<dbReference type="EMBL" id="JAGSXH010000029">
    <property type="protein sequence ID" value="MBS2963548.1"/>
    <property type="molecule type" value="Genomic_DNA"/>
</dbReference>
<feature type="transmembrane region" description="Helical" evidence="6">
    <location>
        <begin position="400"/>
        <end position="423"/>
    </location>
</feature>
<keyword evidence="2" id="KW-0813">Transport</keyword>
<feature type="transmembrane region" description="Helical" evidence="6">
    <location>
        <begin position="435"/>
        <end position="455"/>
    </location>
</feature>
<organism evidence="8 9">
    <name type="scientific">Actinocrinis puniceicyclus</name>
    <dbReference type="NCBI Taxonomy" id="977794"/>
    <lineage>
        <taxon>Bacteria</taxon>
        <taxon>Bacillati</taxon>
        <taxon>Actinomycetota</taxon>
        <taxon>Actinomycetes</taxon>
        <taxon>Catenulisporales</taxon>
        <taxon>Actinospicaceae</taxon>
        <taxon>Actinocrinis</taxon>
    </lineage>
</organism>
<feature type="transmembrane region" description="Helical" evidence="6">
    <location>
        <begin position="342"/>
        <end position="361"/>
    </location>
</feature>
<feature type="transmembrane region" description="Helical" evidence="6">
    <location>
        <begin position="28"/>
        <end position="47"/>
    </location>
</feature>
<reference evidence="8" key="1">
    <citation type="submission" date="2021-04" db="EMBL/GenBank/DDBJ databases">
        <title>Genome based classification of Actinospica acidithermotolerans sp. nov., an actinobacterium isolated from an Indonesian hot spring.</title>
        <authorList>
            <person name="Kusuma A.B."/>
            <person name="Putra K.E."/>
            <person name="Nafisah S."/>
            <person name="Loh J."/>
            <person name="Nouioui I."/>
            <person name="Goodfellow M."/>
        </authorList>
    </citation>
    <scope>NUCLEOTIDE SEQUENCE</scope>
    <source>
        <strain evidence="8">DSM 45618</strain>
    </source>
</reference>
<evidence type="ECO:0000313" key="8">
    <source>
        <dbReference type="EMBL" id="MBS2963548.1"/>
    </source>
</evidence>
<dbReference type="Proteomes" id="UP000677913">
    <property type="component" value="Unassembled WGS sequence"/>
</dbReference>
<dbReference type="PANTHER" id="PTHR23511:SF34">
    <property type="entry name" value="SYNAPTIC VESICLE GLYCOPROTEIN 2"/>
    <property type="match status" value="1"/>
</dbReference>
<feature type="transmembrane region" description="Helical" evidence="6">
    <location>
        <begin position="187"/>
        <end position="204"/>
    </location>
</feature>
<dbReference type="PANTHER" id="PTHR23511">
    <property type="entry name" value="SYNAPTIC VESICLE GLYCOPROTEIN 2"/>
    <property type="match status" value="1"/>
</dbReference>
<keyword evidence="5 6" id="KW-0472">Membrane</keyword>
<dbReference type="InterPro" id="IPR011701">
    <property type="entry name" value="MFS"/>
</dbReference>
<dbReference type="PROSITE" id="PS00216">
    <property type="entry name" value="SUGAR_TRANSPORT_1"/>
    <property type="match status" value="1"/>
</dbReference>
<protein>
    <submittedName>
        <fullName evidence="8">MFS transporter</fullName>
    </submittedName>
</protein>
<keyword evidence="9" id="KW-1185">Reference proteome</keyword>
<feature type="transmembrane region" description="Helical" evidence="6">
    <location>
        <begin position="120"/>
        <end position="141"/>
    </location>
</feature>
<feature type="transmembrane region" description="Helical" evidence="6">
    <location>
        <begin position="315"/>
        <end position="335"/>
    </location>
</feature>
<dbReference type="GO" id="GO:0022857">
    <property type="term" value="F:transmembrane transporter activity"/>
    <property type="evidence" value="ECO:0007669"/>
    <property type="project" value="InterPro"/>
</dbReference>
<sequence length="480" mass="50270">MTETPRTPPPSALGARLDRLRFGRRHTVILLALGAGWMFDSFEVQLFSNAIGPLGDHFHASVFERDAVLAVWLGGILLGALAGGALTDRFGRRRMFVLTLLWYAGFTVLTGLSPDLAAVYALRFLAALGVGAEYAIVNAAIAEFMPARVRGKAAVAVMNFWPLGAILAALLAYLLLDTFALASATSWRYLFVLGGLLALVVLYYRRRIPESPRWLASHGRVEEAERIVADLESAEPAHEVRQSAVTGVLGPAPAPPPPQLPVTTALRELVRRHPGRLALGAALDLAEAFGYYGIFALLSVVVLTKVHIRTAQIPFFYILGNLGALAGGLIASLLLDRAGRRGTVAGAYLAAAAGVGLLAWATATGSAAWVTAAFVVSNGAATAAWTSAYPTFTELFPTHLRGAGIGVSVSVGRIGAIVGTLLLPDLATRLGATASYLLVIGFWLIGVGAIGLYALRGGQEAAGRPLESLVPVPAPAAAGA</sequence>
<comment type="subcellular location">
    <subcellularLocation>
        <location evidence="1">Cell membrane</location>
        <topology evidence="1">Multi-pass membrane protein</topology>
    </subcellularLocation>
</comment>
<accession>A0A8J8BBW6</accession>
<dbReference type="CDD" id="cd17316">
    <property type="entry name" value="MFS_SV2_like"/>
    <property type="match status" value="1"/>
</dbReference>
<evidence type="ECO:0000256" key="4">
    <source>
        <dbReference type="ARBA" id="ARBA00022989"/>
    </source>
</evidence>
<proteinExistence type="predicted"/>
<comment type="caution">
    <text evidence="8">The sequence shown here is derived from an EMBL/GenBank/DDBJ whole genome shotgun (WGS) entry which is preliminary data.</text>
</comment>
<keyword evidence="4 6" id="KW-1133">Transmembrane helix</keyword>
<evidence type="ECO:0000313" key="9">
    <source>
        <dbReference type="Proteomes" id="UP000677913"/>
    </source>
</evidence>
<dbReference type="InterPro" id="IPR036259">
    <property type="entry name" value="MFS_trans_sf"/>
</dbReference>
<feature type="transmembrane region" description="Helical" evidence="6">
    <location>
        <begin position="367"/>
        <end position="388"/>
    </location>
</feature>
<evidence type="ECO:0000256" key="2">
    <source>
        <dbReference type="ARBA" id="ARBA00022448"/>
    </source>
</evidence>
<evidence type="ECO:0000256" key="3">
    <source>
        <dbReference type="ARBA" id="ARBA00022692"/>
    </source>
</evidence>
<evidence type="ECO:0000256" key="5">
    <source>
        <dbReference type="ARBA" id="ARBA00023136"/>
    </source>
</evidence>
<keyword evidence="3 6" id="KW-0812">Transmembrane</keyword>
<feature type="transmembrane region" description="Helical" evidence="6">
    <location>
        <begin position="153"/>
        <end position="175"/>
    </location>
</feature>
<feature type="domain" description="Major facilitator superfamily (MFS) profile" evidence="7">
    <location>
        <begin position="29"/>
        <end position="458"/>
    </location>
</feature>
<evidence type="ECO:0000259" key="7">
    <source>
        <dbReference type="PROSITE" id="PS50850"/>
    </source>
</evidence>
<feature type="transmembrane region" description="Helical" evidence="6">
    <location>
        <begin position="277"/>
        <end position="303"/>
    </location>
</feature>
<evidence type="ECO:0000256" key="1">
    <source>
        <dbReference type="ARBA" id="ARBA00004651"/>
    </source>
</evidence>
<name>A0A8J8BBW6_9ACTN</name>
<dbReference type="Gene3D" id="1.20.1250.20">
    <property type="entry name" value="MFS general substrate transporter like domains"/>
    <property type="match status" value="1"/>
</dbReference>
<feature type="transmembrane region" description="Helical" evidence="6">
    <location>
        <begin position="67"/>
        <end position="86"/>
    </location>
</feature>